<protein>
    <submittedName>
        <fullName evidence="1">Uncharacterized protein</fullName>
    </submittedName>
</protein>
<proteinExistence type="predicted"/>
<evidence type="ECO:0000313" key="1">
    <source>
        <dbReference type="EMBL" id="CAL4066983.1"/>
    </source>
</evidence>
<dbReference type="EMBL" id="CAXKWB010002440">
    <property type="protein sequence ID" value="CAL4066983.1"/>
    <property type="molecule type" value="Genomic_DNA"/>
</dbReference>
<keyword evidence="2" id="KW-1185">Reference proteome</keyword>
<accession>A0AAV2PXX1</accession>
<organism evidence="1 2">
    <name type="scientific">Meganyctiphanes norvegica</name>
    <name type="common">Northern krill</name>
    <name type="synonym">Thysanopoda norvegica</name>
    <dbReference type="NCBI Taxonomy" id="48144"/>
    <lineage>
        <taxon>Eukaryota</taxon>
        <taxon>Metazoa</taxon>
        <taxon>Ecdysozoa</taxon>
        <taxon>Arthropoda</taxon>
        <taxon>Crustacea</taxon>
        <taxon>Multicrustacea</taxon>
        <taxon>Malacostraca</taxon>
        <taxon>Eumalacostraca</taxon>
        <taxon>Eucarida</taxon>
        <taxon>Euphausiacea</taxon>
        <taxon>Euphausiidae</taxon>
        <taxon>Meganyctiphanes</taxon>
    </lineage>
</organism>
<sequence length="194" mass="22093">MESTRLSREMRRLQFSEAGCKAAVKENINDTSDNGAESEDEISELREKIGDYTVVAEEGYIQREKWWMQEAVQEVLDKCGNKFITKRKASDMLGVPYNYVSQRMNKIEKENEKKAKKFKSGDEKDLLACEEISLIHTTTTSATTTSATTTSGTTTKPLTDEEAAQLLCMSLYNFRSRNTWQYMTIKDPATKILV</sequence>
<name>A0AAV2PXX1_MEGNR</name>
<reference evidence="1 2" key="1">
    <citation type="submission" date="2024-05" db="EMBL/GenBank/DDBJ databases">
        <authorList>
            <person name="Wallberg A."/>
        </authorList>
    </citation>
    <scope>NUCLEOTIDE SEQUENCE [LARGE SCALE GENOMIC DNA]</scope>
</reference>
<dbReference type="Proteomes" id="UP001497623">
    <property type="component" value="Unassembled WGS sequence"/>
</dbReference>
<evidence type="ECO:0000313" key="2">
    <source>
        <dbReference type="Proteomes" id="UP001497623"/>
    </source>
</evidence>
<feature type="non-terminal residue" evidence="1">
    <location>
        <position position="194"/>
    </location>
</feature>
<comment type="caution">
    <text evidence="1">The sequence shown here is derived from an EMBL/GenBank/DDBJ whole genome shotgun (WGS) entry which is preliminary data.</text>
</comment>
<dbReference type="AlphaFoldDB" id="A0AAV2PXX1"/>
<gene>
    <name evidence="1" type="ORF">MNOR_LOCUS6069</name>
</gene>